<evidence type="ECO:0000313" key="2">
    <source>
        <dbReference type="Proteomes" id="UP000035034"/>
    </source>
</evidence>
<organism evidence="1 2">
    <name type="scientific">Gordonia effusa NBRC 100432</name>
    <dbReference type="NCBI Taxonomy" id="1077974"/>
    <lineage>
        <taxon>Bacteria</taxon>
        <taxon>Bacillati</taxon>
        <taxon>Actinomycetota</taxon>
        <taxon>Actinomycetes</taxon>
        <taxon>Mycobacteriales</taxon>
        <taxon>Gordoniaceae</taxon>
        <taxon>Gordonia</taxon>
    </lineage>
</organism>
<dbReference type="EMBL" id="BAEH01000027">
    <property type="protein sequence ID" value="GAB17336.1"/>
    <property type="molecule type" value="Genomic_DNA"/>
</dbReference>
<dbReference type="STRING" id="1077974.GOEFS_027_00120"/>
<dbReference type="eggNOG" id="COG1073">
    <property type="taxonomic scope" value="Bacteria"/>
</dbReference>
<feature type="non-terminal residue" evidence="1">
    <location>
        <position position="216"/>
    </location>
</feature>
<comment type="caution">
    <text evidence="1">The sequence shown here is derived from an EMBL/GenBank/DDBJ whole genome shotgun (WGS) entry which is preliminary data.</text>
</comment>
<sequence length="216" mass="24375">MTDNRINRRLEAFPIGYHHFHSDVSVNFQLNRFFGWVGDPDMLNEMRSAAEISDYPGLVHTFLELGEKCLADDRVLSGAAYFRIAEFFLPASDERKQSTRRRFVGLVKEYYDVDEQAHSLIAYDSGMLSAYRFTPSDPLGTIIVFGGFDSYIEEWFRAAFVLEAAGYDVVLFEGPGQGTPLEDYGITFTPDWHVPVGAVLDYYGIDDATLVGFSMG</sequence>
<protein>
    <recommendedName>
        <fullName evidence="3">AB hydrolase-1 domain-containing protein</fullName>
    </recommendedName>
</protein>
<accession>H0QWY5</accession>
<evidence type="ECO:0008006" key="3">
    <source>
        <dbReference type="Google" id="ProtNLM"/>
    </source>
</evidence>
<keyword evidence="2" id="KW-1185">Reference proteome</keyword>
<gene>
    <name evidence="1" type="ORF">GOEFS_027_00120</name>
</gene>
<dbReference type="AlphaFoldDB" id="H0QWY5"/>
<reference evidence="1 2" key="1">
    <citation type="submission" date="2011-12" db="EMBL/GenBank/DDBJ databases">
        <title>Whole genome shotgun sequence of Gordonia effusa NBRC 100432.</title>
        <authorList>
            <person name="Yoshida I."/>
            <person name="Takarada H."/>
            <person name="Hosoyama A."/>
            <person name="Tsuchikane K."/>
            <person name="Katsumata H."/>
            <person name="Yamazaki S."/>
            <person name="Fujita N."/>
        </authorList>
    </citation>
    <scope>NUCLEOTIDE SEQUENCE [LARGE SCALE GENOMIC DNA]</scope>
    <source>
        <strain evidence="1 2">NBRC 100432</strain>
    </source>
</reference>
<dbReference type="Gene3D" id="3.40.50.1820">
    <property type="entry name" value="alpha/beta hydrolase"/>
    <property type="match status" value="1"/>
</dbReference>
<dbReference type="InterPro" id="IPR029058">
    <property type="entry name" value="AB_hydrolase_fold"/>
</dbReference>
<dbReference type="SUPFAM" id="SSF53474">
    <property type="entry name" value="alpha/beta-Hydrolases"/>
    <property type="match status" value="1"/>
</dbReference>
<evidence type="ECO:0000313" key="1">
    <source>
        <dbReference type="EMBL" id="GAB17336.1"/>
    </source>
</evidence>
<dbReference type="Proteomes" id="UP000035034">
    <property type="component" value="Unassembled WGS sequence"/>
</dbReference>
<proteinExistence type="predicted"/>
<name>H0QWY5_9ACTN</name>
<dbReference type="RefSeq" id="WP_007316674.1">
    <property type="nucleotide sequence ID" value="NZ_BAEH01000027.1"/>
</dbReference>